<evidence type="ECO:0000256" key="1">
    <source>
        <dbReference type="SAM" id="MobiDB-lite"/>
    </source>
</evidence>
<feature type="compositionally biased region" description="Polar residues" evidence="1">
    <location>
        <begin position="101"/>
        <end position="113"/>
    </location>
</feature>
<evidence type="ECO:0000313" key="3">
    <source>
        <dbReference type="Proteomes" id="UP000298390"/>
    </source>
</evidence>
<comment type="caution">
    <text evidence="2">The sequence shown here is derived from an EMBL/GenBank/DDBJ whole genome shotgun (WGS) entry which is preliminary data.</text>
</comment>
<accession>A0A4Y9XPA5</accession>
<organism evidence="2 3">
    <name type="scientific">Rhodofomes roseus</name>
    <dbReference type="NCBI Taxonomy" id="34475"/>
    <lineage>
        <taxon>Eukaryota</taxon>
        <taxon>Fungi</taxon>
        <taxon>Dikarya</taxon>
        <taxon>Basidiomycota</taxon>
        <taxon>Agaricomycotina</taxon>
        <taxon>Agaricomycetes</taxon>
        <taxon>Polyporales</taxon>
        <taxon>Rhodofomes</taxon>
    </lineage>
</organism>
<sequence length="174" mass="19426">MLAFLSKLFTGTNYPSAMLVVDDGSRIYAVHLVPEEPHLVEEFGIPSRPIFRREGTREQRREEIGTVALNVDKAEEVVFGGDMAERVRKLWEDKLRKERPPQQSGEAHPTGTSVDVARLVSDVLRPAALEAISEWEGRPRSEDATQACSVYVVYVNRPAPEPISLWKTPTSIAG</sequence>
<feature type="region of interest" description="Disordered" evidence="1">
    <location>
        <begin position="93"/>
        <end position="113"/>
    </location>
</feature>
<dbReference type="EMBL" id="SEKV01001075">
    <property type="protein sequence ID" value="TFY51936.1"/>
    <property type="molecule type" value="Genomic_DNA"/>
</dbReference>
<evidence type="ECO:0000313" key="2">
    <source>
        <dbReference type="EMBL" id="TFY51936.1"/>
    </source>
</evidence>
<reference evidence="2 3" key="1">
    <citation type="submission" date="2019-01" db="EMBL/GenBank/DDBJ databases">
        <title>Genome sequencing of the rare red list fungi Fomitopsis rosea.</title>
        <authorList>
            <person name="Buettner E."/>
            <person name="Kellner H."/>
        </authorList>
    </citation>
    <scope>NUCLEOTIDE SEQUENCE [LARGE SCALE GENOMIC DNA]</scope>
    <source>
        <strain evidence="2 3">DSM 105464</strain>
    </source>
</reference>
<name>A0A4Y9XPA5_9APHY</name>
<gene>
    <name evidence="2" type="ORF">EVJ58_g10298</name>
</gene>
<dbReference type="AlphaFoldDB" id="A0A4Y9XPA5"/>
<proteinExistence type="predicted"/>
<protein>
    <submittedName>
        <fullName evidence="2">Uncharacterized protein</fullName>
    </submittedName>
</protein>
<dbReference type="Proteomes" id="UP000298390">
    <property type="component" value="Unassembled WGS sequence"/>
</dbReference>